<name>A0A6L2P2Z5_TANCI</name>
<feature type="compositionally biased region" description="Basic and acidic residues" evidence="1">
    <location>
        <begin position="228"/>
        <end position="239"/>
    </location>
</feature>
<organism evidence="2">
    <name type="scientific">Tanacetum cinerariifolium</name>
    <name type="common">Dalmatian daisy</name>
    <name type="synonym">Chrysanthemum cinerariifolium</name>
    <dbReference type="NCBI Taxonomy" id="118510"/>
    <lineage>
        <taxon>Eukaryota</taxon>
        <taxon>Viridiplantae</taxon>
        <taxon>Streptophyta</taxon>
        <taxon>Embryophyta</taxon>
        <taxon>Tracheophyta</taxon>
        <taxon>Spermatophyta</taxon>
        <taxon>Magnoliopsida</taxon>
        <taxon>eudicotyledons</taxon>
        <taxon>Gunneridae</taxon>
        <taxon>Pentapetalae</taxon>
        <taxon>asterids</taxon>
        <taxon>campanulids</taxon>
        <taxon>Asterales</taxon>
        <taxon>Asteraceae</taxon>
        <taxon>Asteroideae</taxon>
        <taxon>Anthemideae</taxon>
        <taxon>Anthemidinae</taxon>
        <taxon>Tanacetum</taxon>
    </lineage>
</organism>
<feature type="region of interest" description="Disordered" evidence="1">
    <location>
        <begin position="183"/>
        <end position="297"/>
    </location>
</feature>
<evidence type="ECO:0008006" key="3">
    <source>
        <dbReference type="Google" id="ProtNLM"/>
    </source>
</evidence>
<dbReference type="EMBL" id="BKCJ010010393">
    <property type="protein sequence ID" value="GEU91385.1"/>
    <property type="molecule type" value="Genomic_DNA"/>
</dbReference>
<reference evidence="2" key="1">
    <citation type="journal article" date="2019" name="Sci. Rep.">
        <title>Draft genome of Tanacetum cinerariifolium, the natural source of mosquito coil.</title>
        <authorList>
            <person name="Yamashiro T."/>
            <person name="Shiraishi A."/>
            <person name="Satake H."/>
            <person name="Nakayama K."/>
        </authorList>
    </citation>
    <scope>NUCLEOTIDE SEQUENCE</scope>
</reference>
<feature type="compositionally biased region" description="Polar residues" evidence="1">
    <location>
        <begin position="243"/>
        <end position="253"/>
    </location>
</feature>
<protein>
    <recommendedName>
        <fullName evidence="3">Transposase (Putative), gypsy type</fullName>
    </recommendedName>
</protein>
<feature type="compositionally biased region" description="Acidic residues" evidence="1">
    <location>
        <begin position="198"/>
        <end position="207"/>
    </location>
</feature>
<evidence type="ECO:0000256" key="1">
    <source>
        <dbReference type="SAM" id="MobiDB-lite"/>
    </source>
</evidence>
<sequence length="604" mass="67002">MAKKDMHTYISRLKDTELETLIATYDIPLDLRPRLPDPNFRMINLPAGDTAIGIYSKIFDSSGVRIPFSSFLLAALKYFNVHISQLVPLDRRVIPFYMPWRHPDSCITDKVPTNFNQNHIDQLKADIVRLRDIPEGVLEPHKLGTSILGRVVNRTTLPAPSDTVIPRASLEEIAVTRLDPKKVSRAGSSGLAAGDGFEQTDDGTLDDDGQHDGSEFDMEDIGNLNDVSQDKEVKAHSELSRGVSWTTQASSHASHGVSEDASSPAQEAMPAPDTQPLDTDAGADEVASDGNVDPYYEAPVSNTAGAVLERDLLPSVSGPYYLPYPYDEGSGIESPPYTRDDWEEIHGVNLGLRQKELYKDPKVCRIALDRFPTLAKAHRLRELSAVELSDCMSVLQCHLITHGSVLNAGYDHSLQKLSVLRNGMLSRRRPLRSKALTSSKKNKSTVRANKGMSRLTAELGKLVETKSQLEHCERRAGEIQDSIASFFWSDFTPLVRKFLKSGEYNQEFTSVLNTTISVGVERGLHMDRTDEEFRRLSQKVVGFIPDATKKFDRGIAAFPDTTFLFLDKTSSTTASLRAITHIQHSTSLSEAFGHTSTPEHLKKK</sequence>
<accession>A0A6L2P2Z5</accession>
<comment type="caution">
    <text evidence="2">The sequence shown here is derived from an EMBL/GenBank/DDBJ whole genome shotgun (WGS) entry which is preliminary data.</text>
</comment>
<evidence type="ECO:0000313" key="2">
    <source>
        <dbReference type="EMBL" id="GEU91385.1"/>
    </source>
</evidence>
<gene>
    <name evidence="2" type="ORF">Tci_063363</name>
</gene>
<proteinExistence type="predicted"/>
<dbReference type="AlphaFoldDB" id="A0A6L2P2Z5"/>